<protein>
    <submittedName>
        <fullName evidence="3">Protease I</fullName>
    </submittedName>
</protein>
<dbReference type="InterPro" id="IPR006286">
    <property type="entry name" value="C56_PfpI-like"/>
</dbReference>
<dbReference type="GO" id="GO:0006508">
    <property type="term" value="P:proteolysis"/>
    <property type="evidence" value="ECO:0007669"/>
    <property type="project" value="UniProtKB-KW"/>
</dbReference>
<keyword evidence="4" id="KW-1185">Reference proteome</keyword>
<name>A0A1I3YSH7_9ACTN</name>
<sequence>MKVAVLATDGVEQVELDRPWQVLEEAGAEPELVSLESGSITAYDHIDPADRKKVDAVVSEADPDEYAALVLPGGVINGDFIRADADAVAFVTAFFEAGKPVAAICHAPWVLAEAGVARGRRMTSWPSLQTDLRNAGAEWVDEEVVVDGTLLTSRRPDDLDAFGVAMVELFAAGPEEAAG</sequence>
<comment type="similarity">
    <text evidence="1">Belongs to the peptidase C56 family.</text>
</comment>
<evidence type="ECO:0000313" key="4">
    <source>
        <dbReference type="Proteomes" id="UP000199152"/>
    </source>
</evidence>
<gene>
    <name evidence="3" type="ORF">SAMN04488085_101180</name>
</gene>
<dbReference type="InterPro" id="IPR029062">
    <property type="entry name" value="Class_I_gatase-like"/>
</dbReference>
<dbReference type="InterPro" id="IPR002818">
    <property type="entry name" value="DJ-1/PfpI"/>
</dbReference>
<feature type="domain" description="DJ-1/PfpI" evidence="2">
    <location>
        <begin position="1"/>
        <end position="168"/>
    </location>
</feature>
<reference evidence="3 4" key="1">
    <citation type="submission" date="2016-10" db="EMBL/GenBank/DDBJ databases">
        <authorList>
            <person name="de Groot N.N."/>
        </authorList>
    </citation>
    <scope>NUCLEOTIDE SEQUENCE [LARGE SCALE GENOMIC DNA]</scope>
    <source>
        <strain evidence="3 4">DSM 45317</strain>
    </source>
</reference>
<dbReference type="Pfam" id="PF01965">
    <property type="entry name" value="DJ-1_PfpI"/>
    <property type="match status" value="1"/>
</dbReference>
<dbReference type="AlphaFoldDB" id="A0A1I3YSH7"/>
<proteinExistence type="inferred from homology"/>
<dbReference type="EMBL" id="FOSW01000001">
    <property type="protein sequence ID" value="SFK34720.1"/>
    <property type="molecule type" value="Genomic_DNA"/>
</dbReference>
<accession>A0A1I3YSH7</accession>
<dbReference type="GO" id="GO:0008233">
    <property type="term" value="F:peptidase activity"/>
    <property type="evidence" value="ECO:0007669"/>
    <property type="project" value="UniProtKB-KW"/>
</dbReference>
<dbReference type="CDD" id="cd03134">
    <property type="entry name" value="GATase1_PfpI_like"/>
    <property type="match status" value="1"/>
</dbReference>
<evidence type="ECO:0000259" key="2">
    <source>
        <dbReference type="Pfam" id="PF01965"/>
    </source>
</evidence>
<evidence type="ECO:0000313" key="3">
    <source>
        <dbReference type="EMBL" id="SFK34720.1"/>
    </source>
</evidence>
<evidence type="ECO:0000256" key="1">
    <source>
        <dbReference type="ARBA" id="ARBA00008542"/>
    </source>
</evidence>
<dbReference type="Proteomes" id="UP000199152">
    <property type="component" value="Unassembled WGS sequence"/>
</dbReference>
<dbReference type="Gene3D" id="3.40.50.880">
    <property type="match status" value="1"/>
</dbReference>
<dbReference type="PANTHER" id="PTHR42733:SF12">
    <property type="entry name" value="PROTEINASE"/>
    <property type="match status" value="1"/>
</dbReference>
<dbReference type="STRING" id="504800.SAMN04488085_101180"/>
<dbReference type="SUPFAM" id="SSF52317">
    <property type="entry name" value="Class I glutamine amidotransferase-like"/>
    <property type="match status" value="1"/>
</dbReference>
<organism evidence="3 4">
    <name type="scientific">Geodermatophilus ruber</name>
    <dbReference type="NCBI Taxonomy" id="504800"/>
    <lineage>
        <taxon>Bacteria</taxon>
        <taxon>Bacillati</taxon>
        <taxon>Actinomycetota</taxon>
        <taxon>Actinomycetes</taxon>
        <taxon>Geodermatophilales</taxon>
        <taxon>Geodermatophilaceae</taxon>
        <taxon>Geodermatophilus</taxon>
    </lineage>
</organism>
<keyword evidence="3" id="KW-0645">Protease</keyword>
<dbReference type="InParanoid" id="A0A1I3YSH7"/>
<dbReference type="PANTHER" id="PTHR42733">
    <property type="entry name" value="DJ-1 PROTEIN"/>
    <property type="match status" value="1"/>
</dbReference>
<keyword evidence="3" id="KW-0378">Hydrolase</keyword>
<dbReference type="PROSITE" id="PS51276">
    <property type="entry name" value="PEPTIDASE_C56_PFPI"/>
    <property type="match status" value="1"/>
</dbReference>
<dbReference type="NCBIfam" id="TIGR01382">
    <property type="entry name" value="PfpI"/>
    <property type="match status" value="1"/>
</dbReference>